<protein>
    <recommendedName>
        <fullName evidence="3">F-box domain-containing protein</fullName>
    </recommendedName>
</protein>
<organism evidence="4 5">
    <name type="scientific">Thanatephorus cucumeris (strain AG1-IB / isolate 7/3/14)</name>
    <name type="common">Lettuce bottom rot fungus</name>
    <name type="synonym">Rhizoctonia solani</name>
    <dbReference type="NCBI Taxonomy" id="1108050"/>
    <lineage>
        <taxon>Eukaryota</taxon>
        <taxon>Fungi</taxon>
        <taxon>Dikarya</taxon>
        <taxon>Basidiomycota</taxon>
        <taxon>Agaricomycotina</taxon>
        <taxon>Agaricomycetes</taxon>
        <taxon>Cantharellales</taxon>
        <taxon>Ceratobasidiaceae</taxon>
        <taxon>Rhizoctonia</taxon>
        <taxon>Rhizoctonia solani AG-1</taxon>
    </lineage>
</organism>
<dbReference type="STRING" id="1108050.A0A0B7FU62"/>
<gene>
    <name evidence="4" type="ORF">RSOLAG1IB_03702</name>
</gene>
<dbReference type="SUPFAM" id="SSF52047">
    <property type="entry name" value="RNI-like"/>
    <property type="match status" value="1"/>
</dbReference>
<evidence type="ECO:0000256" key="2">
    <source>
        <dbReference type="SAM" id="MobiDB-lite"/>
    </source>
</evidence>
<dbReference type="InterPro" id="IPR032675">
    <property type="entry name" value="LRR_dom_sf"/>
</dbReference>
<dbReference type="AlphaFoldDB" id="A0A0B7FU62"/>
<sequence>MPTRLCQPTDHVCQCARGHNDLDGYSVLNDTLQDAESSLVAAQNRLELVRRRDGSSAREHNTRRLYTILPPELLLHVARYIVADNPRAAPKLAAICTAFRDIINNSPDLWQRIYITQRDTHPAEIVRAYTERSSQRPLDISLRIFAANDPATPGCDDSERDFGSLYERLGEARESLRGRFHPPPDEWPPALETLFSELQALKSRATAAAEWDLSLAQAVDIVFNQFHRCIRFEFLSTRRRPTELVAERIREASAPILRDLILHVDPNRRLPPVAPRDAPMLGSADIQGVLVAPVPPFSGLRQLRLVNGTFEFPATPLTSILSLLGANPELEDLSLQPNIPLHLPSTTHTSANVSLPYLSRLRLTHNVRLERLMQTLQLPALTELTLSLQAGSRPAPLRTIFQGQPYPRLQMLHLNNLFVHPSSMDLVTALKHLNTLRKLVISDSILSENVLHTLSDPECCPMLEELLFEKCEGITQDSILNIWNARENHPAGRSPDSKRIELCRSSSTSSTSSSDTELGTGLRLLVVRNSSAPLADIQLGQAC</sequence>
<dbReference type="Proteomes" id="UP000059188">
    <property type="component" value="Unassembled WGS sequence"/>
</dbReference>
<feature type="compositionally biased region" description="Low complexity" evidence="2">
    <location>
        <begin position="505"/>
        <end position="514"/>
    </location>
</feature>
<accession>A0A0B7FU62</accession>
<evidence type="ECO:0000313" key="4">
    <source>
        <dbReference type="EMBL" id="CEL59768.1"/>
    </source>
</evidence>
<keyword evidence="5" id="KW-1185">Reference proteome</keyword>
<dbReference type="PROSITE" id="PS50181">
    <property type="entry name" value="FBOX"/>
    <property type="match status" value="1"/>
</dbReference>
<dbReference type="SUPFAM" id="SSF81383">
    <property type="entry name" value="F-box domain"/>
    <property type="match status" value="1"/>
</dbReference>
<dbReference type="Pfam" id="PF12937">
    <property type="entry name" value="F-box-like"/>
    <property type="match status" value="1"/>
</dbReference>
<dbReference type="Gene3D" id="3.80.10.10">
    <property type="entry name" value="Ribonuclease Inhibitor"/>
    <property type="match status" value="1"/>
</dbReference>
<dbReference type="InterPro" id="IPR001810">
    <property type="entry name" value="F-box_dom"/>
</dbReference>
<feature type="compositionally biased region" description="Basic and acidic residues" evidence="2">
    <location>
        <begin position="489"/>
        <end position="502"/>
    </location>
</feature>
<feature type="region of interest" description="Disordered" evidence="2">
    <location>
        <begin position="489"/>
        <end position="516"/>
    </location>
</feature>
<dbReference type="EMBL" id="LN679103">
    <property type="protein sequence ID" value="CEL59768.1"/>
    <property type="molecule type" value="Genomic_DNA"/>
</dbReference>
<evidence type="ECO:0000259" key="3">
    <source>
        <dbReference type="PROSITE" id="PS50181"/>
    </source>
</evidence>
<reference evidence="4 5" key="1">
    <citation type="submission" date="2014-11" db="EMBL/GenBank/DDBJ databases">
        <authorList>
            <person name="Wibberg Daniel"/>
        </authorList>
    </citation>
    <scope>NUCLEOTIDE SEQUENCE [LARGE SCALE GENOMIC DNA]</scope>
    <source>
        <strain evidence="4">Rhizoctonia solani AG1-IB 7/3/14</strain>
    </source>
</reference>
<keyword evidence="1" id="KW-0175">Coiled coil</keyword>
<feature type="domain" description="F-box" evidence="3">
    <location>
        <begin position="63"/>
        <end position="113"/>
    </location>
</feature>
<name>A0A0B7FU62_THACB</name>
<dbReference type="InterPro" id="IPR036047">
    <property type="entry name" value="F-box-like_dom_sf"/>
</dbReference>
<feature type="coiled-coil region" evidence="1">
    <location>
        <begin position="25"/>
        <end position="52"/>
    </location>
</feature>
<proteinExistence type="predicted"/>
<evidence type="ECO:0000256" key="1">
    <source>
        <dbReference type="SAM" id="Coils"/>
    </source>
</evidence>
<evidence type="ECO:0000313" key="5">
    <source>
        <dbReference type="Proteomes" id="UP000059188"/>
    </source>
</evidence>
<dbReference type="OrthoDB" id="2269034at2759"/>